<keyword evidence="2" id="KW-0378">Hydrolase</keyword>
<dbReference type="InterPro" id="IPR002925">
    <property type="entry name" value="Dienelactn_hydro"/>
</dbReference>
<evidence type="ECO:0000313" key="3">
    <source>
        <dbReference type="Proteomes" id="UP000239485"/>
    </source>
</evidence>
<dbReference type="GO" id="GO:0016787">
    <property type="term" value="F:hydrolase activity"/>
    <property type="evidence" value="ECO:0007669"/>
    <property type="project" value="UniProtKB-KW"/>
</dbReference>
<proteinExistence type="predicted"/>
<organism evidence="2 3">
    <name type="scientific">Kineococcus xinjiangensis</name>
    <dbReference type="NCBI Taxonomy" id="512762"/>
    <lineage>
        <taxon>Bacteria</taxon>
        <taxon>Bacillati</taxon>
        <taxon>Actinomycetota</taxon>
        <taxon>Actinomycetes</taxon>
        <taxon>Kineosporiales</taxon>
        <taxon>Kineosporiaceae</taxon>
        <taxon>Kineococcus</taxon>
    </lineage>
</organism>
<name>A0A2S6IDD1_9ACTN</name>
<evidence type="ECO:0000313" key="2">
    <source>
        <dbReference type="EMBL" id="PPK92207.1"/>
    </source>
</evidence>
<dbReference type="SUPFAM" id="SSF53474">
    <property type="entry name" value="alpha/beta-Hydrolases"/>
    <property type="match status" value="1"/>
</dbReference>
<dbReference type="Gene3D" id="3.40.50.1820">
    <property type="entry name" value="alpha/beta hydrolase"/>
    <property type="match status" value="1"/>
</dbReference>
<keyword evidence="3" id="KW-1185">Reference proteome</keyword>
<dbReference type="InterPro" id="IPR029058">
    <property type="entry name" value="AB_hydrolase_fold"/>
</dbReference>
<dbReference type="Proteomes" id="UP000239485">
    <property type="component" value="Unassembled WGS sequence"/>
</dbReference>
<gene>
    <name evidence="2" type="ORF">CLV92_11669</name>
</gene>
<evidence type="ECO:0000259" key="1">
    <source>
        <dbReference type="Pfam" id="PF01738"/>
    </source>
</evidence>
<accession>A0A2S6IDD1</accession>
<dbReference type="AlphaFoldDB" id="A0A2S6IDD1"/>
<dbReference type="OrthoDB" id="2834584at2"/>
<dbReference type="RefSeq" id="WP_104435128.1">
    <property type="nucleotide sequence ID" value="NZ_PTJD01000016.1"/>
</dbReference>
<reference evidence="2 3" key="1">
    <citation type="submission" date="2018-02" db="EMBL/GenBank/DDBJ databases">
        <title>Genomic Encyclopedia of Archaeal and Bacterial Type Strains, Phase II (KMG-II): from individual species to whole genera.</title>
        <authorList>
            <person name="Goeker M."/>
        </authorList>
    </citation>
    <scope>NUCLEOTIDE SEQUENCE [LARGE SCALE GENOMIC DNA]</scope>
    <source>
        <strain evidence="2 3">DSM 22857</strain>
    </source>
</reference>
<dbReference type="EMBL" id="PTJD01000016">
    <property type="protein sequence ID" value="PPK92207.1"/>
    <property type="molecule type" value="Genomic_DNA"/>
</dbReference>
<dbReference type="InterPro" id="IPR051049">
    <property type="entry name" value="Dienelactone_hydrolase-like"/>
</dbReference>
<feature type="domain" description="Dienelactone hydrolase" evidence="1">
    <location>
        <begin position="4"/>
        <end position="194"/>
    </location>
</feature>
<sequence length="210" mass="22373">MVEVLLFHHVQGLTAGVRAFADDVRAAGHVVHAPDLFEGRTFGTIDEGMAHARELGDAVHERAGSVAAGLPESLVYAGFSMGGGIAQRLAQTRPGARGALLYETCYPITGEWAFGPWPEGVPAQVHGMGADPFFAEEEGDVDAARQLVAAHPDLAELHLYRGDRHLFADRSLPSHDPEAAALLLERTLAFLDRVSRRLPASAHAAPQTGS</sequence>
<dbReference type="Pfam" id="PF01738">
    <property type="entry name" value="DLH"/>
    <property type="match status" value="1"/>
</dbReference>
<dbReference type="PANTHER" id="PTHR46623:SF6">
    <property type="entry name" value="ALPHA_BETA-HYDROLASES SUPERFAMILY PROTEIN"/>
    <property type="match status" value="1"/>
</dbReference>
<comment type="caution">
    <text evidence="2">The sequence shown here is derived from an EMBL/GenBank/DDBJ whole genome shotgun (WGS) entry which is preliminary data.</text>
</comment>
<protein>
    <submittedName>
        <fullName evidence="2">Dienelactone hydrolase</fullName>
    </submittedName>
</protein>
<dbReference type="PANTHER" id="PTHR46623">
    <property type="entry name" value="CARBOXYMETHYLENEBUTENOLIDASE-RELATED"/>
    <property type="match status" value="1"/>
</dbReference>